<comment type="caution">
    <text evidence="2">The sequence shown here is derived from an EMBL/GenBank/DDBJ whole genome shotgun (WGS) entry which is preliminary data.</text>
</comment>
<sequence>MRSNWWGVGIVLLIFLLFPKVVFAGTYSIQLATFPSYKYAEGFLRKLPQEIRRDAFIYKTDKGYYTVRFLTASTVRELRRKIGILKALGIKSYSFVPTDVSKIKKKRKNVIHGNGVLDVLYTVYLGNRKLDKALTVALLGIKKFPNSDLWWERLKTVATWSGKPEIALKALEKLVFGFHKWEYLRELYSMSLALNRPDLAMKTLNLMLKRGINVGFKEVINVFNVAGQPDKAAEILVRKYGNNPEALRVAANIYWYRGQTEKALEVFKILRKKYGLNPRDRLFLAHIYFAKRQFGKSLDSLKEEWQKVKDASYLRTLSNLAWALGDFDTAVKVSERLILEGKGSVDDYERVVLYFYYRKPELAAKYALDGYKRFKKDSFLIYYLFFLSSHKRWKDIVYFLNRFPENQREKLLSNADIFSIYTYALLKIGEVDRAEKLIRSAIKKSPHPSPDLISQLISLLITAEDVKGLKSVLEKYRSYEKLIPEDFLSAYLFLQDGKDALRCINFVKDRSLSFLLTKADVLELYGREGEAKKLRFKIFKKAEREVENGKRGRDIVEAYLRTAIYFEQPEKFERDYVRLKRYLDSDFAREIYLSYLLYRGRNEEVEYLQKRKSFKLKPWMRLSLALYKDDRYMMERLLSKYLEILPVRDRVAALEEIEKFGKAFVVAYKGLEENREDNRLYCQFRDLIVNYASVFSADLTFNRSGRFSYLSPHFKLRWHFEDDTYFTFESNNLLSLNGGNVLSERKGTADVAVGLKRYFHKSSLSGGVTIFRAGGRERRGFYLKGSRSFYRGSQLTVKLYVNALSDVSEIASFSTLKSGGGFEYSFPITNKYGFFSSFYLDRYYSVDGVYVGRGRELYSELSYKARSGYPDYLFRLFFSVNEYAESDHTNSYADKISEYKPADVLPDSFYQLGVGLNFGFENRNSFVRVWRPYFDSSLSYSSKYGMNASVLLGIGGKLFGDDNLHIEGTVFNGFKGTNSSGWTITSGYRLWF</sequence>
<evidence type="ECO:0000313" key="2">
    <source>
        <dbReference type="EMBL" id="SMP08329.1"/>
    </source>
</evidence>
<proteinExistence type="predicted"/>
<evidence type="ECO:0000313" key="3">
    <source>
        <dbReference type="Proteomes" id="UP001157911"/>
    </source>
</evidence>
<accession>A0ABY1NFG6</accession>
<keyword evidence="3" id="KW-1185">Reference proteome</keyword>
<protein>
    <submittedName>
        <fullName evidence="2">Tetratricopeptide repeat-containing protein</fullName>
    </submittedName>
</protein>
<dbReference type="Gene3D" id="1.25.40.10">
    <property type="entry name" value="Tetratricopeptide repeat domain"/>
    <property type="match status" value="1"/>
</dbReference>
<dbReference type="Pfam" id="PF24604">
    <property type="entry name" value="B-barrel_PelB_C"/>
    <property type="match status" value="1"/>
</dbReference>
<dbReference type="SUPFAM" id="SSF48452">
    <property type="entry name" value="TPR-like"/>
    <property type="match status" value="1"/>
</dbReference>
<dbReference type="Proteomes" id="UP001157911">
    <property type="component" value="Unassembled WGS sequence"/>
</dbReference>
<dbReference type="RefSeq" id="WP_283400107.1">
    <property type="nucleotide sequence ID" value="NZ_FXUB01000001.1"/>
</dbReference>
<dbReference type="Pfam" id="PF13429">
    <property type="entry name" value="TPR_15"/>
    <property type="match status" value="1"/>
</dbReference>
<dbReference type="InterPro" id="IPR011990">
    <property type="entry name" value="TPR-like_helical_dom_sf"/>
</dbReference>
<name>A0ABY1NFG6_9BACT</name>
<feature type="domain" description="PelB C-terminal" evidence="1">
    <location>
        <begin position="695"/>
        <end position="989"/>
    </location>
</feature>
<reference evidence="2 3" key="1">
    <citation type="submission" date="2017-05" db="EMBL/GenBank/DDBJ databases">
        <authorList>
            <person name="Varghese N."/>
            <person name="Submissions S."/>
        </authorList>
    </citation>
    <scope>NUCLEOTIDE SEQUENCE [LARGE SCALE GENOMIC DNA]</scope>
    <source>
        <strain evidence="2 3">DSM 15522</strain>
    </source>
</reference>
<organism evidence="2 3">
    <name type="scientific">Desulfurobacterium pacificum</name>
    <dbReference type="NCBI Taxonomy" id="240166"/>
    <lineage>
        <taxon>Bacteria</taxon>
        <taxon>Pseudomonadati</taxon>
        <taxon>Aquificota</taxon>
        <taxon>Aquificia</taxon>
        <taxon>Desulfurobacteriales</taxon>
        <taxon>Desulfurobacteriaceae</taxon>
        <taxon>Desulfurobacterium</taxon>
    </lineage>
</organism>
<evidence type="ECO:0000259" key="1">
    <source>
        <dbReference type="Pfam" id="PF24604"/>
    </source>
</evidence>
<gene>
    <name evidence="2" type="ORF">SAMN06265339_0609</name>
</gene>
<dbReference type="InterPro" id="IPR057306">
    <property type="entry name" value="B-barrel_PelB_C"/>
</dbReference>
<dbReference type="EMBL" id="FXUB01000001">
    <property type="protein sequence ID" value="SMP08329.1"/>
    <property type="molecule type" value="Genomic_DNA"/>
</dbReference>